<accession>A0A1Z4JIL9</accession>
<proteinExistence type="predicted"/>
<name>A0A1Z4JIL9_LEPBY</name>
<keyword evidence="2" id="KW-1185">Reference proteome</keyword>
<evidence type="ECO:0000313" key="2">
    <source>
        <dbReference type="Proteomes" id="UP000217895"/>
    </source>
</evidence>
<organism evidence="1 2">
    <name type="scientific">Leptolyngbya boryana NIES-2135</name>
    <dbReference type="NCBI Taxonomy" id="1973484"/>
    <lineage>
        <taxon>Bacteria</taxon>
        <taxon>Bacillati</taxon>
        <taxon>Cyanobacteriota</taxon>
        <taxon>Cyanophyceae</taxon>
        <taxon>Leptolyngbyales</taxon>
        <taxon>Leptolyngbyaceae</taxon>
        <taxon>Leptolyngbya group</taxon>
        <taxon>Leptolyngbya</taxon>
    </lineage>
</organism>
<dbReference type="EMBL" id="AP018203">
    <property type="protein sequence ID" value="BAY56622.1"/>
    <property type="molecule type" value="Genomic_DNA"/>
</dbReference>
<dbReference type="AlphaFoldDB" id="A0A1Z4JIL9"/>
<evidence type="ECO:0000313" key="1">
    <source>
        <dbReference type="EMBL" id="BAY56622.1"/>
    </source>
</evidence>
<sequence>MESIDPDIESTKRLSDLEEGDIVVLTLDPGFHIDNPKFAAMNKPAVEKTARITLKLSHSLTVEGSRFSISSGKEMENVGNGQWRIAAGSKVYISVPTEEQLARLPDPEGNYTEVQTRRRREAKIEDLLSRIRDHLDLDSPEFDQRASALNFFLVDDKETLEWALSLSIERVKAENKELKSKIRQLAILLGHASALADDLKFEIDHS</sequence>
<protein>
    <submittedName>
        <fullName evidence="1">Uncharacterized protein</fullName>
    </submittedName>
</protein>
<reference evidence="1 2" key="1">
    <citation type="submission" date="2017-06" db="EMBL/GenBank/DDBJ databases">
        <title>Genome sequencing of cyanobaciteial culture collection at National Institute for Environmental Studies (NIES).</title>
        <authorList>
            <person name="Hirose Y."/>
            <person name="Shimura Y."/>
            <person name="Fujisawa T."/>
            <person name="Nakamura Y."/>
            <person name="Kawachi M."/>
        </authorList>
    </citation>
    <scope>NUCLEOTIDE SEQUENCE [LARGE SCALE GENOMIC DNA]</scope>
    <source>
        <strain evidence="1 2">NIES-2135</strain>
    </source>
</reference>
<dbReference type="Proteomes" id="UP000217895">
    <property type="component" value="Chromosome"/>
</dbReference>
<gene>
    <name evidence="1" type="ORF">NIES2135_34560</name>
</gene>